<dbReference type="GO" id="GO:0005524">
    <property type="term" value="F:ATP binding"/>
    <property type="evidence" value="ECO:0007669"/>
    <property type="project" value="UniProtKB-KW"/>
</dbReference>
<dbReference type="SMART" id="SM00973">
    <property type="entry name" value="Sec63"/>
    <property type="match status" value="1"/>
</dbReference>
<keyword evidence="4" id="KW-0677">Repeat</keyword>
<evidence type="ECO:0000256" key="8">
    <source>
        <dbReference type="ARBA" id="ARBA00022840"/>
    </source>
</evidence>
<evidence type="ECO:0000256" key="4">
    <source>
        <dbReference type="ARBA" id="ARBA00022737"/>
    </source>
</evidence>
<evidence type="ECO:0000256" key="7">
    <source>
        <dbReference type="ARBA" id="ARBA00022806"/>
    </source>
</evidence>
<dbReference type="InterPro" id="IPR014001">
    <property type="entry name" value="Helicase_ATP-bd"/>
</dbReference>
<dbReference type="FunFam" id="1.10.10.10:FF:000024">
    <property type="entry name" value="U5 small nuclear ribonucleoprotein helicase"/>
    <property type="match status" value="1"/>
</dbReference>
<proteinExistence type="predicted"/>
<dbReference type="GO" id="GO:0003676">
    <property type="term" value="F:nucleic acid binding"/>
    <property type="evidence" value="ECO:0007669"/>
    <property type="project" value="InterPro"/>
</dbReference>
<reference evidence="11" key="1">
    <citation type="journal article" date="2021" name="Sci. Adv.">
        <title>The American lobster genome reveals insights on longevity, neural, and immune adaptations.</title>
        <authorList>
            <person name="Polinski J.M."/>
            <person name="Zimin A.V."/>
            <person name="Clark K.F."/>
            <person name="Kohn A.B."/>
            <person name="Sadowski N."/>
            <person name="Timp W."/>
            <person name="Ptitsyn A."/>
            <person name="Khanna P."/>
            <person name="Romanova D.Y."/>
            <person name="Williams P."/>
            <person name="Greenwood S.J."/>
            <person name="Moroz L.L."/>
            <person name="Walt D.R."/>
            <person name="Bodnar A.G."/>
        </authorList>
    </citation>
    <scope>NUCLEOTIDE SEQUENCE</scope>
    <source>
        <strain evidence="11">GMGI-L3</strain>
    </source>
</reference>
<evidence type="ECO:0000256" key="5">
    <source>
        <dbReference type="ARBA" id="ARBA00022741"/>
    </source>
</evidence>
<organism evidence="11 12">
    <name type="scientific">Homarus americanus</name>
    <name type="common">American lobster</name>
    <dbReference type="NCBI Taxonomy" id="6706"/>
    <lineage>
        <taxon>Eukaryota</taxon>
        <taxon>Metazoa</taxon>
        <taxon>Ecdysozoa</taxon>
        <taxon>Arthropoda</taxon>
        <taxon>Crustacea</taxon>
        <taxon>Multicrustacea</taxon>
        <taxon>Malacostraca</taxon>
        <taxon>Eumalacostraca</taxon>
        <taxon>Eucarida</taxon>
        <taxon>Decapoda</taxon>
        <taxon>Pleocyemata</taxon>
        <taxon>Astacidea</taxon>
        <taxon>Nephropoidea</taxon>
        <taxon>Nephropidae</taxon>
        <taxon>Homarus</taxon>
    </lineage>
</organism>
<evidence type="ECO:0000256" key="9">
    <source>
        <dbReference type="ARBA" id="ARBA00023242"/>
    </source>
</evidence>
<dbReference type="FunFam" id="2.60.40.150:FF:000004">
    <property type="entry name" value="RNA helicase, activating signal cointegrator 1"/>
    <property type="match status" value="1"/>
</dbReference>
<dbReference type="Proteomes" id="UP000747542">
    <property type="component" value="Unassembled WGS sequence"/>
</dbReference>
<dbReference type="InterPro" id="IPR027417">
    <property type="entry name" value="P-loop_NTPase"/>
</dbReference>
<keyword evidence="5" id="KW-0547">Nucleotide-binding</keyword>
<dbReference type="SUPFAM" id="SSF46785">
    <property type="entry name" value="Winged helix' DNA-binding domain"/>
    <property type="match status" value="1"/>
</dbReference>
<evidence type="ECO:0000313" key="12">
    <source>
        <dbReference type="Proteomes" id="UP000747542"/>
    </source>
</evidence>
<dbReference type="EMBL" id="JAHLQT010014894">
    <property type="protein sequence ID" value="KAG7170024.1"/>
    <property type="molecule type" value="Genomic_DNA"/>
</dbReference>
<keyword evidence="8" id="KW-0067">ATP-binding</keyword>
<accession>A0A8J5KBR9</accession>
<gene>
    <name evidence="11" type="primary">Ascc3-L1</name>
    <name evidence="11" type="ORF">Hamer_G012246</name>
</gene>
<feature type="domain" description="Helicase ATP-binding" evidence="10">
    <location>
        <begin position="1307"/>
        <end position="1386"/>
    </location>
</feature>
<evidence type="ECO:0000313" key="11">
    <source>
        <dbReference type="EMBL" id="KAG7170024.1"/>
    </source>
</evidence>
<dbReference type="Pfam" id="PF18149">
    <property type="entry name" value="Helicase_PWI"/>
    <property type="match status" value="1"/>
</dbReference>
<dbReference type="PANTHER" id="PTHR47961:SF13">
    <property type="entry name" value="ACTIVATING SIGNAL COINTEGRATOR 1 COMPLEX SUBUNIT 3"/>
    <property type="match status" value="1"/>
</dbReference>
<evidence type="ECO:0000256" key="6">
    <source>
        <dbReference type="ARBA" id="ARBA00022801"/>
    </source>
</evidence>
<dbReference type="InterPro" id="IPR058856">
    <property type="entry name" value="ASCC3_N"/>
</dbReference>
<dbReference type="SUPFAM" id="SSF52540">
    <property type="entry name" value="P-loop containing nucleoside triphosphate hydrolases"/>
    <property type="match status" value="3"/>
</dbReference>
<comment type="subcellular location">
    <subcellularLocation>
        <location evidence="2">Cytoplasm</location>
    </subcellularLocation>
    <subcellularLocation>
        <location evidence="1">Nucleus</location>
    </subcellularLocation>
</comment>
<evidence type="ECO:0000256" key="2">
    <source>
        <dbReference type="ARBA" id="ARBA00004496"/>
    </source>
</evidence>
<dbReference type="Pfam" id="PF23445">
    <property type="entry name" value="WHD_SNRNP200"/>
    <property type="match status" value="1"/>
</dbReference>
<evidence type="ECO:0000256" key="1">
    <source>
        <dbReference type="ARBA" id="ARBA00004123"/>
    </source>
</evidence>
<dbReference type="SUPFAM" id="SSF158702">
    <property type="entry name" value="Sec63 N-terminal domain-like"/>
    <property type="match status" value="1"/>
</dbReference>
<keyword evidence="9" id="KW-0539">Nucleus</keyword>
<dbReference type="PANTHER" id="PTHR47961">
    <property type="entry name" value="DNA POLYMERASE THETA, PUTATIVE (AFU_ORTHOLOGUE AFUA_1G05260)-RELATED"/>
    <property type="match status" value="1"/>
</dbReference>
<dbReference type="InterPro" id="IPR036390">
    <property type="entry name" value="WH_DNA-bd_sf"/>
</dbReference>
<dbReference type="InterPro" id="IPR004179">
    <property type="entry name" value="Sec63-dom"/>
</dbReference>
<keyword evidence="3" id="KW-0963">Cytoplasm</keyword>
<protein>
    <submittedName>
        <fullName evidence="11">Activating signal cointegrator 1 complex subunit 3-like 1</fullName>
    </submittedName>
</protein>
<evidence type="ECO:0000259" key="10">
    <source>
        <dbReference type="PROSITE" id="PS51192"/>
    </source>
</evidence>
<keyword evidence="12" id="KW-1185">Reference proteome</keyword>
<dbReference type="PROSITE" id="PS51192">
    <property type="entry name" value="HELICASE_ATP_BIND_1"/>
    <property type="match status" value="2"/>
</dbReference>
<feature type="domain" description="Helicase ATP-binding" evidence="10">
    <location>
        <begin position="488"/>
        <end position="670"/>
    </location>
</feature>
<name>A0A8J5KBR9_HOMAM</name>
<dbReference type="Gene3D" id="1.10.150.20">
    <property type="entry name" value="5' to 3' exonuclease, C-terminal subdomain"/>
    <property type="match status" value="1"/>
</dbReference>
<dbReference type="SMART" id="SM00487">
    <property type="entry name" value="DEXDc"/>
    <property type="match status" value="2"/>
</dbReference>
<dbReference type="InterPro" id="IPR036388">
    <property type="entry name" value="WH-like_DNA-bd_sf"/>
</dbReference>
<dbReference type="GO" id="GO:0016787">
    <property type="term" value="F:hydrolase activity"/>
    <property type="evidence" value="ECO:0007669"/>
    <property type="project" value="UniProtKB-KW"/>
</dbReference>
<dbReference type="InterPro" id="IPR035892">
    <property type="entry name" value="C2_domain_sf"/>
</dbReference>
<dbReference type="InterPro" id="IPR011545">
    <property type="entry name" value="DEAD/DEAH_box_helicase_dom"/>
</dbReference>
<dbReference type="CDD" id="cd18020">
    <property type="entry name" value="DEXHc_ASCC3_1"/>
    <property type="match status" value="1"/>
</dbReference>
<dbReference type="Pfam" id="PF00270">
    <property type="entry name" value="DEAD"/>
    <property type="match status" value="2"/>
</dbReference>
<dbReference type="FunFam" id="3.40.50.300:FF:000102">
    <property type="entry name" value="RNA helicase, activating signal cointegrator 1"/>
    <property type="match status" value="1"/>
</dbReference>
<dbReference type="GO" id="GO:0004386">
    <property type="term" value="F:helicase activity"/>
    <property type="evidence" value="ECO:0007669"/>
    <property type="project" value="UniProtKB-KW"/>
</dbReference>
<keyword evidence="6" id="KW-0378">Hydrolase</keyword>
<dbReference type="Gene3D" id="2.60.40.150">
    <property type="entry name" value="C2 domain"/>
    <property type="match status" value="1"/>
</dbReference>
<dbReference type="Pfam" id="PF02889">
    <property type="entry name" value="Sec63"/>
    <property type="match status" value="1"/>
</dbReference>
<dbReference type="InterPro" id="IPR050474">
    <property type="entry name" value="Hel308_SKI2-like"/>
</dbReference>
<dbReference type="GO" id="GO:0005634">
    <property type="term" value="C:nucleus"/>
    <property type="evidence" value="ECO:0007669"/>
    <property type="project" value="TreeGrafter"/>
</dbReference>
<dbReference type="InterPro" id="IPR057842">
    <property type="entry name" value="WH_MER3"/>
</dbReference>
<comment type="caution">
    <text evidence="11">The sequence shown here is derived from an EMBL/GenBank/DDBJ whole genome shotgun (WGS) entry which is preliminary data.</text>
</comment>
<evidence type="ECO:0000256" key="3">
    <source>
        <dbReference type="ARBA" id="ARBA00022490"/>
    </source>
</evidence>
<keyword evidence="7" id="KW-0347">Helicase</keyword>
<dbReference type="InterPro" id="IPR041094">
    <property type="entry name" value="Brr2_helicase_PWI"/>
</dbReference>
<dbReference type="FunFam" id="1.10.3380.10:FF:000001">
    <property type="entry name" value="U5 small nuclear ribonucleoprotein helicase"/>
    <property type="match status" value="1"/>
</dbReference>
<dbReference type="Gene3D" id="3.40.50.300">
    <property type="entry name" value="P-loop containing nucleotide triphosphate hydrolases"/>
    <property type="match status" value="5"/>
</dbReference>
<dbReference type="Pfam" id="PF26582">
    <property type="entry name" value="ASCC3_N"/>
    <property type="match status" value="1"/>
</dbReference>
<dbReference type="Gene3D" id="1.10.3380.10">
    <property type="entry name" value="Sec63 N-terminal domain-like domain"/>
    <property type="match status" value="1"/>
</dbReference>
<sequence length="1442" mass="165425">MAPHGGRVTGLPRLTSFLRSHANVSRSGGDEEYDLAQVLAIKREERNKRMKENGITWPRIKDQVEHLGKHNNVNLECYLREVWEVARQVAPELDTRDEAATLLFTLSHDRSVLTVKQRLKLRQMLGDVKPLLLERAHKAVRNIADLVSEEDLVELMNNLHIPENTSTMFGANIKIGPLAQTPELLPMDKLLDLTKVKVVSQATLNYDDYKPEPVEVQVKKKASKEIYDKSWIEMEMLKYYTDISIVAELSKGTLTLLVSSKGDDELQNDTTLILLQMFDLLGFERFELIQTLLKHRQEIKNPPPHKDLKIAELLNDLENRGMPERPVFGQQVTVMNETEKQFLKQARKEEKKLLRTAKQLAVDDNVEDFSPETLKAKRETALREASQAYLFKKRDRVYTPEVKYPFVFDNHDKAKQTAGFIAGIKIALPEGFTRTTDSMKEEVEIPVSEQPPQDVGAKLFPVCELDKIGQMAFKGCKTLNRIQTVVYPVAYHTNENLLICAPTGAGKTNIAMLTVVHQIRQHIESGVIQKDKFKVVYIAPMKALAAEMARNFGKRLEPLGLTVRELTGDMHLTKPEIMATNMIITTPEKWDVTTRKPGDTQLSQLVKLLIIDEVHLLHGDRGPVLETLVARTLRMVESQQSMIRIVGLSATLPNYIDVASFLRVNPFKGLFYFDGRFRPVPLGLSFIGVKAMGRFKQMEDMDKVTFDKCLHFLERGHQVMVFVHARNGTLRTAENLIKLAQEMGKTKEFLPDEGPDVTRARKELGRSRNKKLHELFDSGFGVHHAGLLRSDSVSKGEEHPLKTIPNLDFRGTDIYNSKHGTMVDLGILDVLQIFGRAGRPQFDTSGHGTIITTHDKLTHYLSLLTNQYPIESSFINHLADNLNAEVSLGNVTNVEEAIEWMSYTYLFVRMRKNPQVYGLLYKEAQQDPTLELFRRELLTKAARALDKARMVRYDEGTGYLHITDMGRVASQFYIKYDTVEIFNEFLKAVMNEADILAVISQSSEFSQLKVRDEELNELDDLHHQCEVAAMGGVENLHGKVNILLQSHISRIRVDSFSLVSDVNYITENSVRITRALFEIVLHRSWPLMAARLLTMAKMLEHQMWHFESPMKQFARLTHEIIDKIEDKRLTIEKIRDMDHREIEVKAAAWQFPLLLLEATIQPITRTVLRVKLDIKAEFTWNDKVHGSQETYWIWVEDPDTNHMYHHEQFTLTKKQVVRREEQQLVFTIPIFEPMPNQYYVKAISDKWLSCESTCVMNFKNLILPERHPPHTDLLDLEPLPVTALNNSELEMLYKFSHFNPIQTQLFHCLYHTDNNVLLGAPTGSGKTIAAEIAMFRIFHEAPEAKVVYIAPLKALVRERVEDWRVRLQEKLGKRVVELTGDVSPDIRAIQMGLYNFRPSVRPVPLEVHISGFPGKHYCPRMATMNKPTFQGKWVPVLYIYWQ</sequence>
<dbReference type="Gene3D" id="1.10.10.10">
    <property type="entry name" value="Winged helix-like DNA-binding domain superfamily/Winged helix DNA-binding domain"/>
    <property type="match status" value="1"/>
</dbReference>